<evidence type="ECO:0000259" key="2">
    <source>
        <dbReference type="Pfam" id="PF00931"/>
    </source>
</evidence>
<dbReference type="PANTHER" id="PTHR36766">
    <property type="entry name" value="PLANT BROAD-SPECTRUM MILDEW RESISTANCE PROTEIN RPW8"/>
    <property type="match status" value="1"/>
</dbReference>
<dbReference type="PANTHER" id="PTHR36766:SF45">
    <property type="entry name" value="NB-ARC DOMAIN-CONTAINING PROTEIN"/>
    <property type="match status" value="1"/>
</dbReference>
<accession>A0A6M2EB87</accession>
<organism evidence="3">
    <name type="scientific">Populus davidiana</name>
    <dbReference type="NCBI Taxonomy" id="266767"/>
    <lineage>
        <taxon>Eukaryota</taxon>
        <taxon>Viridiplantae</taxon>
        <taxon>Streptophyta</taxon>
        <taxon>Embryophyta</taxon>
        <taxon>Tracheophyta</taxon>
        <taxon>Spermatophyta</taxon>
        <taxon>Magnoliopsida</taxon>
        <taxon>eudicotyledons</taxon>
        <taxon>Gunneridae</taxon>
        <taxon>Pentapetalae</taxon>
        <taxon>rosids</taxon>
        <taxon>fabids</taxon>
        <taxon>Malpighiales</taxon>
        <taxon>Salicaceae</taxon>
        <taxon>Saliceae</taxon>
        <taxon>Populus</taxon>
    </lineage>
</organism>
<dbReference type="InterPro" id="IPR002182">
    <property type="entry name" value="NB-ARC"/>
</dbReference>
<sequence>MFGFELYRATDELQRITSTSLVDESIVRGRDEEREALVSKLLGESSQEAGDVDVISLVGLGGIGKTTLAQLAFNNAEVTAHFEKKIWVCVSDPFDEVRIAKAILEALQGGAPNLVELESLLQSVSESIKGKKFLLVLDDVWTESHGQWEPLKLSLKSGAPGSRIIVTTRKHSVANMMRNCLMRYACQYSIRWPSIKEAKMGVKD</sequence>
<evidence type="ECO:0000313" key="3">
    <source>
        <dbReference type="EMBL" id="NUU82420.1"/>
    </source>
</evidence>
<dbReference type="InterPro" id="IPR027417">
    <property type="entry name" value="P-loop_NTPase"/>
</dbReference>
<evidence type="ECO:0000256" key="1">
    <source>
        <dbReference type="ARBA" id="ARBA00022821"/>
    </source>
</evidence>
<dbReference type="GO" id="GO:0006952">
    <property type="term" value="P:defense response"/>
    <property type="evidence" value="ECO:0007669"/>
    <property type="project" value="UniProtKB-KW"/>
</dbReference>
<dbReference type="PRINTS" id="PR00364">
    <property type="entry name" value="DISEASERSIST"/>
</dbReference>
<dbReference type="Gene3D" id="3.40.50.300">
    <property type="entry name" value="P-loop containing nucleotide triphosphate hydrolases"/>
    <property type="match status" value="1"/>
</dbReference>
<protein>
    <recommendedName>
        <fullName evidence="2">NB-ARC domain-containing protein</fullName>
    </recommendedName>
</protein>
<feature type="domain" description="NB-ARC" evidence="2">
    <location>
        <begin position="38"/>
        <end position="179"/>
    </location>
</feature>
<proteinExistence type="predicted"/>
<dbReference type="Pfam" id="PF00931">
    <property type="entry name" value="NB-ARC"/>
    <property type="match status" value="1"/>
</dbReference>
<dbReference type="GO" id="GO:0043531">
    <property type="term" value="F:ADP binding"/>
    <property type="evidence" value="ECO:0007669"/>
    <property type="project" value="InterPro"/>
</dbReference>
<reference evidence="3" key="1">
    <citation type="submission" date="2020-03" db="EMBL/GenBank/DDBJ databases">
        <authorList>
            <person name="Zhang R."/>
        </authorList>
    </citation>
    <scope>NUCLEOTIDE SEQUENCE</scope>
</reference>
<keyword evidence="1" id="KW-0611">Plant defense</keyword>
<name>A0A6M2EB87_9ROSI</name>
<dbReference type="SUPFAM" id="SSF52540">
    <property type="entry name" value="P-loop containing nucleoside triphosphate hydrolases"/>
    <property type="match status" value="1"/>
</dbReference>
<dbReference type="EMBL" id="GILB01002087">
    <property type="protein sequence ID" value="NUU82420.1"/>
    <property type="molecule type" value="Transcribed_RNA"/>
</dbReference>
<dbReference type="AlphaFoldDB" id="A0A6M2EB87"/>
<dbReference type="FunFam" id="3.40.50.300:FF:001091">
    <property type="entry name" value="Probable disease resistance protein At1g61300"/>
    <property type="match status" value="1"/>
</dbReference>